<feature type="transmembrane region" description="Helical" evidence="6">
    <location>
        <begin position="227"/>
        <end position="247"/>
    </location>
</feature>
<dbReference type="InterPro" id="IPR011701">
    <property type="entry name" value="MFS"/>
</dbReference>
<feature type="transmembrane region" description="Helical" evidence="6">
    <location>
        <begin position="183"/>
        <end position="206"/>
    </location>
</feature>
<feature type="transmembrane region" description="Helical" evidence="6">
    <location>
        <begin position="259"/>
        <end position="279"/>
    </location>
</feature>
<protein>
    <recommendedName>
        <fullName evidence="7">Major facilitator superfamily (MFS) profile domain-containing protein</fullName>
    </recommendedName>
</protein>
<evidence type="ECO:0000256" key="2">
    <source>
        <dbReference type="ARBA" id="ARBA00022448"/>
    </source>
</evidence>
<keyword evidence="4 6" id="KW-1133">Transmembrane helix</keyword>
<organism evidence="8 9">
    <name type="scientific">Botrytis elliptica</name>
    <dbReference type="NCBI Taxonomy" id="278938"/>
    <lineage>
        <taxon>Eukaryota</taxon>
        <taxon>Fungi</taxon>
        <taxon>Dikarya</taxon>
        <taxon>Ascomycota</taxon>
        <taxon>Pezizomycotina</taxon>
        <taxon>Leotiomycetes</taxon>
        <taxon>Helotiales</taxon>
        <taxon>Sclerotiniaceae</taxon>
        <taxon>Botrytis</taxon>
    </lineage>
</organism>
<comment type="subcellular location">
    <subcellularLocation>
        <location evidence="1">Membrane</location>
        <topology evidence="1">Multi-pass membrane protein</topology>
    </subcellularLocation>
</comment>
<dbReference type="EMBL" id="PQXM01000362">
    <property type="protein sequence ID" value="TGO73404.1"/>
    <property type="molecule type" value="Genomic_DNA"/>
</dbReference>
<dbReference type="FunFam" id="1.20.1720.10:FF:000012">
    <property type="entry name" value="MFS toxin efflux pump (AflT)"/>
    <property type="match status" value="1"/>
</dbReference>
<evidence type="ECO:0000256" key="3">
    <source>
        <dbReference type="ARBA" id="ARBA00022692"/>
    </source>
</evidence>
<feature type="transmembrane region" description="Helical" evidence="6">
    <location>
        <begin position="123"/>
        <end position="144"/>
    </location>
</feature>
<keyword evidence="5 6" id="KW-0472">Membrane</keyword>
<dbReference type="CDD" id="cd17502">
    <property type="entry name" value="MFS_Azr1_MDR_like"/>
    <property type="match status" value="1"/>
</dbReference>
<evidence type="ECO:0000256" key="6">
    <source>
        <dbReference type="SAM" id="Phobius"/>
    </source>
</evidence>
<dbReference type="SUPFAM" id="SSF103473">
    <property type="entry name" value="MFS general substrate transporter"/>
    <property type="match status" value="1"/>
</dbReference>
<dbReference type="PANTHER" id="PTHR23501:SF177">
    <property type="entry name" value="MAJOR FACILITATOR SUPERFAMILY (MFS) PROFILE DOMAIN-CONTAINING PROTEIN-RELATED"/>
    <property type="match status" value="1"/>
</dbReference>
<evidence type="ECO:0000256" key="5">
    <source>
        <dbReference type="ARBA" id="ARBA00023136"/>
    </source>
</evidence>
<dbReference type="Gene3D" id="1.20.1250.20">
    <property type="entry name" value="MFS general substrate transporter like domains"/>
    <property type="match status" value="1"/>
</dbReference>
<dbReference type="PROSITE" id="PS50850">
    <property type="entry name" value="MFS"/>
    <property type="match status" value="1"/>
</dbReference>
<comment type="caution">
    <text evidence="8">The sequence shown here is derived from an EMBL/GenBank/DDBJ whole genome shotgun (WGS) entry which is preliminary data.</text>
</comment>
<dbReference type="Gene3D" id="1.20.1720.10">
    <property type="entry name" value="Multidrug resistance protein D"/>
    <property type="match status" value="1"/>
</dbReference>
<dbReference type="PANTHER" id="PTHR23501">
    <property type="entry name" value="MAJOR FACILITATOR SUPERFAMILY"/>
    <property type="match status" value="1"/>
</dbReference>
<evidence type="ECO:0000256" key="4">
    <source>
        <dbReference type="ARBA" id="ARBA00022989"/>
    </source>
</evidence>
<feature type="transmembrane region" description="Helical" evidence="6">
    <location>
        <begin position="340"/>
        <end position="358"/>
    </location>
</feature>
<feature type="transmembrane region" description="Helical" evidence="6">
    <location>
        <begin position="68"/>
        <end position="86"/>
    </location>
</feature>
<keyword evidence="2" id="KW-0813">Transport</keyword>
<gene>
    <name evidence="8" type="ORF">BELL_0364g00090</name>
</gene>
<feature type="transmembrane region" description="Helical" evidence="6">
    <location>
        <begin position="156"/>
        <end position="177"/>
    </location>
</feature>
<feature type="transmembrane region" description="Helical" evidence="6">
    <location>
        <begin position="98"/>
        <end position="117"/>
    </location>
</feature>
<feature type="domain" description="Major facilitator superfamily (MFS) profile" evidence="7">
    <location>
        <begin position="33"/>
        <end position="528"/>
    </location>
</feature>
<feature type="transmembrane region" description="Helical" evidence="6">
    <location>
        <begin position="497"/>
        <end position="517"/>
    </location>
</feature>
<keyword evidence="3 6" id="KW-0812">Transmembrane</keyword>
<feature type="transmembrane region" description="Helical" evidence="6">
    <location>
        <begin position="30"/>
        <end position="56"/>
    </location>
</feature>
<sequence length="551" mass="58862">MTLERNQPELGINNGTAGTAAIVYLTGWRYAAVGIAIVLSMFLASLDLTIIATAIPHITDEFHSLNDVGWYASALFLTVAAAQSLWGKAFKYFPIKTVYLISIAVFEVGSLICGVARNSTTLIVGRAITGFGVAGTFGGSYIIIGVSAPPEKRPAMTGFMGSAYAIASVIGPLIGGALTDRVSWRWCFFINLPCGALAAASIIFLFKVPDAVKPAEATLKEKLLQMDIPGFLFITASIVCYLLALQWGGAIKRWSNSDVIGTLVGFALFLVLFGLIEWYQGERALLLRSIFRNPTISKGCAFCFLLPKIAGSFYILLYYLPIYFQAIRGADATGSGIRTLPLILGLTLVQIITGISVGKIGVINPFLIVGGTLTTISCELLMTLQPDSSSSKWIGYQALAGIGLGFCFNVYIIVVQNIVKADEIATATSMLLFFQSMGGALIVSAAQSLFQNELLNIIPHTNPSISPSSIFSIGASQVQTSFPPKELPGIIAAYMRGIRMAIALSIAMAGTATLVALSQGWFRMQQEVGSGDDVQDGIELERRNESGSKMA</sequence>
<evidence type="ECO:0000259" key="7">
    <source>
        <dbReference type="PROSITE" id="PS50850"/>
    </source>
</evidence>
<accession>A0A4Z1JJB0</accession>
<dbReference type="InterPro" id="IPR020846">
    <property type="entry name" value="MFS_dom"/>
</dbReference>
<evidence type="ECO:0000313" key="9">
    <source>
        <dbReference type="Proteomes" id="UP000297229"/>
    </source>
</evidence>
<evidence type="ECO:0000256" key="1">
    <source>
        <dbReference type="ARBA" id="ARBA00004141"/>
    </source>
</evidence>
<keyword evidence="9" id="KW-1185">Reference proteome</keyword>
<dbReference type="AlphaFoldDB" id="A0A4Z1JJB0"/>
<feature type="transmembrane region" description="Helical" evidence="6">
    <location>
        <begin position="396"/>
        <end position="419"/>
    </location>
</feature>
<reference evidence="8 9" key="1">
    <citation type="submission" date="2017-12" db="EMBL/GenBank/DDBJ databases">
        <title>Comparative genomics of Botrytis spp.</title>
        <authorList>
            <person name="Valero-Jimenez C.A."/>
            <person name="Tapia P."/>
            <person name="Veloso J."/>
            <person name="Silva-Moreno E."/>
            <person name="Staats M."/>
            <person name="Valdes J.H."/>
            <person name="Van Kan J.A.L."/>
        </authorList>
    </citation>
    <scope>NUCLEOTIDE SEQUENCE [LARGE SCALE GENOMIC DNA]</scope>
    <source>
        <strain evidence="8 9">Be9601</strain>
    </source>
</reference>
<dbReference type="Pfam" id="PF07690">
    <property type="entry name" value="MFS_1"/>
    <property type="match status" value="1"/>
</dbReference>
<proteinExistence type="predicted"/>
<dbReference type="GO" id="GO:0022857">
    <property type="term" value="F:transmembrane transporter activity"/>
    <property type="evidence" value="ECO:0007669"/>
    <property type="project" value="InterPro"/>
</dbReference>
<dbReference type="Proteomes" id="UP000297229">
    <property type="component" value="Unassembled WGS sequence"/>
</dbReference>
<dbReference type="GO" id="GO:0005886">
    <property type="term" value="C:plasma membrane"/>
    <property type="evidence" value="ECO:0007669"/>
    <property type="project" value="TreeGrafter"/>
</dbReference>
<evidence type="ECO:0000313" key="8">
    <source>
        <dbReference type="EMBL" id="TGO73404.1"/>
    </source>
</evidence>
<name>A0A4Z1JJB0_9HELO</name>
<feature type="transmembrane region" description="Helical" evidence="6">
    <location>
        <begin position="300"/>
        <end position="320"/>
    </location>
</feature>
<dbReference type="InterPro" id="IPR036259">
    <property type="entry name" value="MFS_trans_sf"/>
</dbReference>